<gene>
    <name evidence="1" type="ORF">ACAOBT_LOCUS19550</name>
</gene>
<dbReference type="Proteomes" id="UP001152888">
    <property type="component" value="Unassembled WGS sequence"/>
</dbReference>
<evidence type="ECO:0000313" key="1">
    <source>
        <dbReference type="EMBL" id="CAH1990264.1"/>
    </source>
</evidence>
<accession>A0A9P0L5Z2</accession>
<reference evidence="1" key="1">
    <citation type="submission" date="2022-03" db="EMBL/GenBank/DDBJ databases">
        <authorList>
            <person name="Sayadi A."/>
        </authorList>
    </citation>
    <scope>NUCLEOTIDE SEQUENCE</scope>
</reference>
<evidence type="ECO:0000313" key="2">
    <source>
        <dbReference type="Proteomes" id="UP001152888"/>
    </source>
</evidence>
<dbReference type="EMBL" id="CAKOFQ010007083">
    <property type="protein sequence ID" value="CAH1990264.1"/>
    <property type="molecule type" value="Genomic_DNA"/>
</dbReference>
<dbReference type="AlphaFoldDB" id="A0A9P0L5Z2"/>
<sequence>MKKPYTDSGTKDVRHCCESKQIVFIVGLGLLHTNVRSADRLFHRPARKSEDVILPTFEYNLTHLPVAASLPTGRRSY</sequence>
<protein>
    <submittedName>
        <fullName evidence="1">Uncharacterized protein</fullName>
    </submittedName>
</protein>
<organism evidence="1 2">
    <name type="scientific">Acanthoscelides obtectus</name>
    <name type="common">Bean weevil</name>
    <name type="synonym">Bruchus obtectus</name>
    <dbReference type="NCBI Taxonomy" id="200917"/>
    <lineage>
        <taxon>Eukaryota</taxon>
        <taxon>Metazoa</taxon>
        <taxon>Ecdysozoa</taxon>
        <taxon>Arthropoda</taxon>
        <taxon>Hexapoda</taxon>
        <taxon>Insecta</taxon>
        <taxon>Pterygota</taxon>
        <taxon>Neoptera</taxon>
        <taxon>Endopterygota</taxon>
        <taxon>Coleoptera</taxon>
        <taxon>Polyphaga</taxon>
        <taxon>Cucujiformia</taxon>
        <taxon>Chrysomeloidea</taxon>
        <taxon>Chrysomelidae</taxon>
        <taxon>Bruchinae</taxon>
        <taxon>Bruchini</taxon>
        <taxon>Acanthoscelides</taxon>
    </lineage>
</organism>
<comment type="caution">
    <text evidence="1">The sequence shown here is derived from an EMBL/GenBank/DDBJ whole genome shotgun (WGS) entry which is preliminary data.</text>
</comment>
<keyword evidence="2" id="KW-1185">Reference proteome</keyword>
<name>A0A9P0L5Z2_ACAOB</name>
<proteinExistence type="predicted"/>